<proteinExistence type="predicted"/>
<dbReference type="InterPro" id="IPR052550">
    <property type="entry name" value="Pyrimidine_5'-ntase_YjjG"/>
</dbReference>
<keyword evidence="2" id="KW-1185">Reference proteome</keyword>
<dbReference type="InterPro" id="IPR006439">
    <property type="entry name" value="HAD-SF_hydro_IA"/>
</dbReference>
<dbReference type="SUPFAM" id="SSF56784">
    <property type="entry name" value="HAD-like"/>
    <property type="match status" value="1"/>
</dbReference>
<dbReference type="InterPro" id="IPR023214">
    <property type="entry name" value="HAD_sf"/>
</dbReference>
<dbReference type="PANTHER" id="PTHR47478:SF1">
    <property type="entry name" value="PYRIMIDINE 5'-NUCLEOTIDASE YJJG"/>
    <property type="match status" value="1"/>
</dbReference>
<gene>
    <name evidence="1" type="ORF">K5I29_00975</name>
</gene>
<evidence type="ECO:0000313" key="1">
    <source>
        <dbReference type="EMBL" id="UYW01539.1"/>
    </source>
</evidence>
<evidence type="ECO:0000313" key="2">
    <source>
        <dbReference type="Proteomes" id="UP001163328"/>
    </source>
</evidence>
<name>A0ABY6M1L2_9FLAO</name>
<reference evidence="1" key="1">
    <citation type="submission" date="2021-08" db="EMBL/GenBank/DDBJ databases">
        <title>Flavobacterium sp. strain CC-SYL302.</title>
        <authorList>
            <person name="Lin S.-Y."/>
            <person name="Lee T.-H."/>
            <person name="Young C.-C."/>
        </authorList>
    </citation>
    <scope>NUCLEOTIDE SEQUENCE</scope>
    <source>
        <strain evidence="1">CC-SYL302</strain>
    </source>
</reference>
<dbReference type="Pfam" id="PF13419">
    <property type="entry name" value="HAD_2"/>
    <property type="match status" value="1"/>
</dbReference>
<dbReference type="InterPro" id="IPR023198">
    <property type="entry name" value="PGP-like_dom2"/>
</dbReference>
<dbReference type="SFLD" id="SFLDS00003">
    <property type="entry name" value="Haloacid_Dehalogenase"/>
    <property type="match status" value="1"/>
</dbReference>
<accession>A0ABY6M1L2</accession>
<sequence length="229" mass="26448">MKLENITDVFFDLDHTLWDFEKNSNVAFQTIFTNHQLLYALDDFLMAYPAINYKYWELYRNNKITHNQLRYARLKDSFDAINVSINDDKIEQLATDYITELPQSNHLIEGTLAILDYLQPKYNLHIITNGLHEVQRSKITSAKLTDYFKTITDSESTGAKKPSATIYNYALQQAQCEPQHAVMIGDCIDADFNGAKKAGLQAILFDEFNAFTELEIGRINNLVELKKYL</sequence>
<dbReference type="InterPro" id="IPR036412">
    <property type="entry name" value="HAD-like_sf"/>
</dbReference>
<dbReference type="Gene3D" id="3.40.50.1000">
    <property type="entry name" value="HAD superfamily/HAD-like"/>
    <property type="match status" value="1"/>
</dbReference>
<dbReference type="EMBL" id="CP081495">
    <property type="protein sequence ID" value="UYW01539.1"/>
    <property type="molecule type" value="Genomic_DNA"/>
</dbReference>
<dbReference type="Proteomes" id="UP001163328">
    <property type="component" value="Chromosome"/>
</dbReference>
<dbReference type="InterPro" id="IPR041492">
    <property type="entry name" value="HAD_2"/>
</dbReference>
<protein>
    <submittedName>
        <fullName evidence="1">YjjG family noncanonical pyrimidine nucleotidase</fullName>
    </submittedName>
</protein>
<dbReference type="PANTHER" id="PTHR47478">
    <property type="match status" value="1"/>
</dbReference>
<dbReference type="NCBIfam" id="TIGR02254">
    <property type="entry name" value="YjjG_YfnB"/>
    <property type="match status" value="1"/>
</dbReference>
<dbReference type="RefSeq" id="WP_264434013.1">
    <property type="nucleotide sequence ID" value="NZ_CP081495.1"/>
</dbReference>
<dbReference type="NCBIfam" id="TIGR01549">
    <property type="entry name" value="HAD-SF-IA-v1"/>
    <property type="match status" value="1"/>
</dbReference>
<dbReference type="InterPro" id="IPR011951">
    <property type="entry name" value="HAD-SF_hydro_IA_YjjG/PynA"/>
</dbReference>
<organism evidence="1 2">
    <name type="scientific">Flavobacterium agricola</name>
    <dbReference type="NCBI Taxonomy" id="2870839"/>
    <lineage>
        <taxon>Bacteria</taxon>
        <taxon>Pseudomonadati</taxon>
        <taxon>Bacteroidota</taxon>
        <taxon>Flavobacteriia</taxon>
        <taxon>Flavobacteriales</taxon>
        <taxon>Flavobacteriaceae</taxon>
        <taxon>Flavobacterium</taxon>
    </lineage>
</organism>
<dbReference type="Gene3D" id="1.10.150.240">
    <property type="entry name" value="Putative phosphatase, domain 2"/>
    <property type="match status" value="1"/>
</dbReference>
<dbReference type="SFLD" id="SFLDG01129">
    <property type="entry name" value="C1.5:_HAD__Beta-PGM__Phosphata"/>
    <property type="match status" value="1"/>
</dbReference>